<dbReference type="Proteomes" id="UP000000263">
    <property type="component" value="Chromosome"/>
</dbReference>
<accession>A7NI11</accession>
<reference evidence="3 4" key="1">
    <citation type="submission" date="2007-08" db="EMBL/GenBank/DDBJ databases">
        <title>Complete sequence of Roseiflexus castenholzii DSM 13941.</title>
        <authorList>
            <consortium name="US DOE Joint Genome Institute"/>
            <person name="Copeland A."/>
            <person name="Lucas S."/>
            <person name="Lapidus A."/>
            <person name="Barry K."/>
            <person name="Glavina del Rio T."/>
            <person name="Dalin E."/>
            <person name="Tice H."/>
            <person name="Pitluck S."/>
            <person name="Thompson L.S."/>
            <person name="Brettin T."/>
            <person name="Bruce D."/>
            <person name="Detter J.C."/>
            <person name="Han C."/>
            <person name="Tapia R."/>
            <person name="Schmutz J."/>
            <person name="Larimer F."/>
            <person name="Land M."/>
            <person name="Hauser L."/>
            <person name="Kyrpides N."/>
            <person name="Mikhailova N."/>
            <person name="Bryant D.A."/>
            <person name="Hanada S."/>
            <person name="Tsukatani Y."/>
            <person name="Richardson P."/>
        </authorList>
    </citation>
    <scope>NUCLEOTIDE SEQUENCE [LARGE SCALE GENOMIC DNA]</scope>
    <source>
        <strain evidence="4">DSM 13941 / HLO8</strain>
    </source>
</reference>
<dbReference type="HOGENOM" id="CLU_309246_0_0_0"/>
<dbReference type="OrthoDB" id="108903at2"/>
<gene>
    <name evidence="3" type="ordered locus">Rcas_1000</name>
</gene>
<feature type="chain" id="PRO_5002710953" description="WD40 domain protein beta Propeller" evidence="2">
    <location>
        <begin position="33"/>
        <end position="954"/>
    </location>
</feature>
<dbReference type="EMBL" id="CP000804">
    <property type="protein sequence ID" value="ABU57108.1"/>
    <property type="molecule type" value="Genomic_DNA"/>
</dbReference>
<keyword evidence="2" id="KW-0732">Signal</keyword>
<organism evidence="3 4">
    <name type="scientific">Roseiflexus castenholzii (strain DSM 13941 / HLO8)</name>
    <dbReference type="NCBI Taxonomy" id="383372"/>
    <lineage>
        <taxon>Bacteria</taxon>
        <taxon>Bacillati</taxon>
        <taxon>Chloroflexota</taxon>
        <taxon>Chloroflexia</taxon>
        <taxon>Chloroflexales</taxon>
        <taxon>Roseiflexineae</taxon>
        <taxon>Roseiflexaceae</taxon>
        <taxon>Roseiflexus</taxon>
    </lineage>
</organism>
<proteinExistence type="predicted"/>
<feature type="signal peptide" evidence="2">
    <location>
        <begin position="1"/>
        <end position="32"/>
    </location>
</feature>
<evidence type="ECO:0000256" key="1">
    <source>
        <dbReference type="SAM" id="MobiDB-lite"/>
    </source>
</evidence>
<feature type="region of interest" description="Disordered" evidence="1">
    <location>
        <begin position="331"/>
        <end position="360"/>
    </location>
</feature>
<dbReference type="Gene3D" id="2.120.10.30">
    <property type="entry name" value="TolB, C-terminal domain"/>
    <property type="match status" value="1"/>
</dbReference>
<evidence type="ECO:0000313" key="3">
    <source>
        <dbReference type="EMBL" id="ABU57108.1"/>
    </source>
</evidence>
<sequence>MLMQRRWQPALRTILSFVLCLLLFLMSAPAQAQTPLPPLVFVARSRLATGDYLFPRDVGPAGHLITGMTKFAPGSKLLIRDQAGQLRVLIDTARPAGDPLNPLGLRDVQSPDVSFDARRIVFAGTFGPETFRNQPNGRPYYSWRLFEIGVDGRGLRQLTHSDRDITIPEGPANAEAYAFYDDLFPAYLADGRIVFSSSRYPARSPYDGRRSFNLYMIDGDGGNMRRLTTERSAALHPAPLPDGRIVFSRWWVNFNQPSERGIYNRIDNRAGMEIARDQSGRPIMVERRIQVVETAPPALAASQPTAPPKPTPLPTISFVEKIDPATGSIVRLTKTPAPPTPTPRARPTATPTAALPGGTPRTIVVEQPITGYRLPDGTLVYSNTNTTFNPARGRLADGFPIRDAPNTWHLMAIEADGSGMRRFAWTPRYASALTNDSGLDTYNAVQPAVVLSGGELLIAYTTQRDQTMAHSTLYTGVRVARPGIENMALNTTESIAGYRWDDGTAFRPPYALAPAGLPDGRIIFAQTAAISAPARTGTYTDTRNGRTITLRLQSSSLRYELRTIYPNGAQNEVVPLAGLSDDYDAVEARPIVARPVGDGPGMWRLPRGTPPPVSDDPLESNVPLGLLDTFGNPAYPWSRRSIQSVELVAVRNANVYANPPLELPFINNSPPPGSVAFADIYIDANQFGGATSRAPNPDDQARAVKWLTVPVNPDGSFIASAPADVPTFIVLRDKSGRIVRGGNRHTLSIAQGNSAGRPGQPMFCIGCHMGHASGSIANPSLAERGWTNIAPAASIAASSSIENGAPARINDRRGYVTAPNGTLIDRTPPWTANGGAGQWIRLEWQLPMAILEVRLVGAEPGQEGRSADYEVSGELRFYLRGQELGGTARSVEAVAPLSRGGTLIRLPQPIAADRVEFTVTAVRGAQRGAPAPAALSEIEVAGQGATPDALGVGR</sequence>
<keyword evidence="4" id="KW-1185">Reference proteome</keyword>
<dbReference type="SUPFAM" id="SSF49785">
    <property type="entry name" value="Galactose-binding domain-like"/>
    <property type="match status" value="1"/>
</dbReference>
<dbReference type="AlphaFoldDB" id="A7NI11"/>
<dbReference type="KEGG" id="rca:Rcas_1000"/>
<evidence type="ECO:0008006" key="5">
    <source>
        <dbReference type="Google" id="ProtNLM"/>
    </source>
</evidence>
<protein>
    <recommendedName>
        <fullName evidence="5">WD40 domain protein beta Propeller</fullName>
    </recommendedName>
</protein>
<evidence type="ECO:0000313" key="4">
    <source>
        <dbReference type="Proteomes" id="UP000000263"/>
    </source>
</evidence>
<dbReference type="InterPro" id="IPR011042">
    <property type="entry name" value="6-blade_b-propeller_TolB-like"/>
</dbReference>
<dbReference type="InterPro" id="IPR008979">
    <property type="entry name" value="Galactose-bd-like_sf"/>
</dbReference>
<dbReference type="SUPFAM" id="SSF69304">
    <property type="entry name" value="Tricorn protease N-terminal domain"/>
    <property type="match status" value="1"/>
</dbReference>
<name>A7NI11_ROSCS</name>
<dbReference type="eggNOG" id="COG0823">
    <property type="taxonomic scope" value="Bacteria"/>
</dbReference>
<dbReference type="STRING" id="383372.Rcas_1000"/>
<feature type="compositionally biased region" description="Low complexity" evidence="1">
    <location>
        <begin position="345"/>
        <end position="360"/>
    </location>
</feature>
<evidence type="ECO:0000256" key="2">
    <source>
        <dbReference type="SAM" id="SignalP"/>
    </source>
</evidence>